<reference evidence="1" key="1">
    <citation type="submission" date="2020-09" db="EMBL/GenBank/DDBJ databases">
        <title>Pelobacter alkaliphilus sp. nov., a novel anaerobic arsenate-reducing bacterium from terrestrial mud volcano.</title>
        <authorList>
            <person name="Khomyakova M.A."/>
            <person name="Merkel A.Y."/>
            <person name="Slobodkin A.I."/>
        </authorList>
    </citation>
    <scope>NUCLEOTIDE SEQUENCE</scope>
    <source>
        <strain evidence="1">M08fum</strain>
    </source>
</reference>
<keyword evidence="2" id="KW-1185">Reference proteome</keyword>
<dbReference type="PROSITE" id="PS51257">
    <property type="entry name" value="PROKAR_LIPOPROTEIN"/>
    <property type="match status" value="1"/>
</dbReference>
<sequence>MVNKFIPMAIGLVALIFLVSGCSTVDVKRYAGQQPEFDLFDYFIGQTRGWGIVQDRKGELVRQFVVDINGYLNAAGELVLDEQFVWSDGEHSERIWTITKTGPHEFIGRAADVVGVAEGEVYGNALFWTYVLNLEARGSTWKVRFDDWMFLQPDGVLLNRATMSKFGFELAQVTIAFQSIDSTGGEEGVDNK</sequence>
<dbReference type="AlphaFoldDB" id="A0A8J6R6X4"/>
<accession>A0A8J6R6X4</accession>
<organism evidence="1 2">
    <name type="scientific">Pelovirga terrestris</name>
    <dbReference type="NCBI Taxonomy" id="2771352"/>
    <lineage>
        <taxon>Bacteria</taxon>
        <taxon>Pseudomonadati</taxon>
        <taxon>Thermodesulfobacteriota</taxon>
        <taxon>Desulfuromonadia</taxon>
        <taxon>Geobacterales</taxon>
        <taxon>Geobacteraceae</taxon>
        <taxon>Pelovirga</taxon>
    </lineage>
</organism>
<dbReference type="Pfam" id="PF12915">
    <property type="entry name" value="DUF3833"/>
    <property type="match status" value="1"/>
</dbReference>
<dbReference type="Proteomes" id="UP000632828">
    <property type="component" value="Unassembled WGS sequence"/>
</dbReference>
<dbReference type="RefSeq" id="WP_191157810.1">
    <property type="nucleotide sequence ID" value="NZ_JACWUN010000023.1"/>
</dbReference>
<comment type="caution">
    <text evidence="1">The sequence shown here is derived from an EMBL/GenBank/DDBJ whole genome shotgun (WGS) entry which is preliminary data.</text>
</comment>
<name>A0A8J6R6X4_9BACT</name>
<gene>
    <name evidence="1" type="ORF">ICT70_14295</name>
</gene>
<proteinExistence type="predicted"/>
<dbReference type="InterPro" id="IPR024409">
    <property type="entry name" value="DUF3833"/>
</dbReference>
<protein>
    <submittedName>
        <fullName evidence="1">DUF3833 domain-containing protein</fullName>
    </submittedName>
</protein>
<evidence type="ECO:0000313" key="2">
    <source>
        <dbReference type="Proteomes" id="UP000632828"/>
    </source>
</evidence>
<dbReference type="EMBL" id="JACWUN010000023">
    <property type="protein sequence ID" value="MBD1401829.1"/>
    <property type="molecule type" value="Genomic_DNA"/>
</dbReference>
<evidence type="ECO:0000313" key="1">
    <source>
        <dbReference type="EMBL" id="MBD1401829.1"/>
    </source>
</evidence>